<dbReference type="OrthoDB" id="8064697at2759"/>
<proteinExistence type="predicted"/>
<accession>A0A3P7NTH4</accession>
<dbReference type="Proteomes" id="UP000281553">
    <property type="component" value="Unassembled WGS sequence"/>
</dbReference>
<reference evidence="1 2" key="1">
    <citation type="submission" date="2018-11" db="EMBL/GenBank/DDBJ databases">
        <authorList>
            <consortium name="Pathogen Informatics"/>
        </authorList>
    </citation>
    <scope>NUCLEOTIDE SEQUENCE [LARGE SCALE GENOMIC DNA]</scope>
</reference>
<evidence type="ECO:0000313" key="1">
    <source>
        <dbReference type="EMBL" id="VDN37007.1"/>
    </source>
</evidence>
<name>A0A3P7NTH4_DIBLA</name>
<protein>
    <submittedName>
        <fullName evidence="1">Uncharacterized protein</fullName>
    </submittedName>
</protein>
<dbReference type="EMBL" id="UYRU01089992">
    <property type="protein sequence ID" value="VDN37007.1"/>
    <property type="molecule type" value="Genomic_DNA"/>
</dbReference>
<gene>
    <name evidence="1" type="ORF">DILT_LOCUS17197</name>
</gene>
<keyword evidence="2" id="KW-1185">Reference proteome</keyword>
<evidence type="ECO:0000313" key="2">
    <source>
        <dbReference type="Proteomes" id="UP000281553"/>
    </source>
</evidence>
<dbReference type="AlphaFoldDB" id="A0A3P7NTH4"/>
<sequence>MLDQLIAVMRSHSIAVVEMQETKWTNSTKVPSCADYTIGCRDRGLAFLVDKSIAHHQLTLVGAGSIGNFLQHWPGAAYRRECLHPSNIQLSSRLHCLHRSLLTFLRQFDARRLQRPPRPVVL</sequence>
<organism evidence="1 2">
    <name type="scientific">Dibothriocephalus latus</name>
    <name type="common">Fish tapeworm</name>
    <name type="synonym">Diphyllobothrium latum</name>
    <dbReference type="NCBI Taxonomy" id="60516"/>
    <lineage>
        <taxon>Eukaryota</taxon>
        <taxon>Metazoa</taxon>
        <taxon>Spiralia</taxon>
        <taxon>Lophotrochozoa</taxon>
        <taxon>Platyhelminthes</taxon>
        <taxon>Cestoda</taxon>
        <taxon>Eucestoda</taxon>
        <taxon>Diphyllobothriidea</taxon>
        <taxon>Diphyllobothriidae</taxon>
        <taxon>Dibothriocephalus</taxon>
    </lineage>
</organism>